<comment type="subcellular location">
    <subcellularLocation>
        <location evidence="1">Secreted</location>
    </subcellularLocation>
</comment>
<feature type="domain" description="DUF1565" evidence="4">
    <location>
        <begin position="35"/>
        <end position="74"/>
    </location>
</feature>
<gene>
    <name evidence="5" type="ORF">NCTC10815_00718</name>
</gene>
<name>A0A378MD19_LISGR</name>
<accession>A0A378MD19</accession>
<dbReference type="Gene3D" id="2.160.20.10">
    <property type="entry name" value="Single-stranded right-handed beta-helix, Pectin lyase-like"/>
    <property type="match status" value="1"/>
</dbReference>
<reference evidence="5 6" key="1">
    <citation type="submission" date="2018-06" db="EMBL/GenBank/DDBJ databases">
        <authorList>
            <consortium name="Pathogen Informatics"/>
            <person name="Doyle S."/>
        </authorList>
    </citation>
    <scope>NUCLEOTIDE SEQUENCE [LARGE SCALE GENOMIC DNA]</scope>
    <source>
        <strain evidence="6">NCTC 10815</strain>
    </source>
</reference>
<dbReference type="GO" id="GO:0016837">
    <property type="term" value="F:carbon-oxygen lyase activity, acting on polysaccharides"/>
    <property type="evidence" value="ECO:0007669"/>
    <property type="project" value="TreeGrafter"/>
</dbReference>
<dbReference type="RefSeq" id="WP_115345649.1">
    <property type="nucleotide sequence ID" value="NZ_UGPG01000001.1"/>
</dbReference>
<keyword evidence="2" id="KW-0964">Secreted</keyword>
<dbReference type="SUPFAM" id="SSF51126">
    <property type="entry name" value="Pectin lyase-like"/>
    <property type="match status" value="1"/>
</dbReference>
<proteinExistence type="predicted"/>
<evidence type="ECO:0000313" key="6">
    <source>
        <dbReference type="Proteomes" id="UP000254879"/>
    </source>
</evidence>
<dbReference type="AlphaFoldDB" id="A0A378MD19"/>
<dbReference type="InterPro" id="IPR011050">
    <property type="entry name" value="Pectin_lyase_fold/virulence"/>
</dbReference>
<dbReference type="PANTHER" id="PTHR40088:SF2">
    <property type="entry name" value="SECRETED SUGAR HYDROLASE"/>
    <property type="match status" value="1"/>
</dbReference>
<evidence type="ECO:0000256" key="1">
    <source>
        <dbReference type="ARBA" id="ARBA00004613"/>
    </source>
</evidence>
<evidence type="ECO:0000256" key="2">
    <source>
        <dbReference type="ARBA" id="ARBA00022525"/>
    </source>
</evidence>
<dbReference type="InterPro" id="IPR052052">
    <property type="entry name" value="Polysaccharide_Lyase_9"/>
</dbReference>
<evidence type="ECO:0000256" key="3">
    <source>
        <dbReference type="ARBA" id="ARBA00022729"/>
    </source>
</evidence>
<dbReference type="EMBL" id="UGPG01000001">
    <property type="protein sequence ID" value="STY43423.1"/>
    <property type="molecule type" value="Genomic_DNA"/>
</dbReference>
<protein>
    <submittedName>
        <fullName evidence="5">Protein of uncharacterized function (DUF1565)</fullName>
    </submittedName>
</protein>
<dbReference type="Pfam" id="PF07602">
    <property type="entry name" value="DUF1565"/>
    <property type="match status" value="1"/>
</dbReference>
<keyword evidence="3" id="KW-0732">Signal</keyword>
<evidence type="ECO:0000259" key="4">
    <source>
        <dbReference type="Pfam" id="PF07602"/>
    </source>
</evidence>
<dbReference type="InterPro" id="IPR011459">
    <property type="entry name" value="DUF1565"/>
</dbReference>
<dbReference type="PANTHER" id="PTHR40088">
    <property type="entry name" value="PECTATE LYASE (EUROFUNG)"/>
    <property type="match status" value="1"/>
</dbReference>
<sequence length="96" mass="10522">MKNWMIVICIVLAGVIWGTIPNQAEAKKELFVSPSGSDNSKGTKNKPLKTISKAAKIAKKGTVVTIKKGTYPEHIVLKNSGTKRNRLSFKLKSLIQ</sequence>
<dbReference type="InterPro" id="IPR012334">
    <property type="entry name" value="Pectin_lyas_fold"/>
</dbReference>
<dbReference type="Proteomes" id="UP000254879">
    <property type="component" value="Unassembled WGS sequence"/>
</dbReference>
<evidence type="ECO:0000313" key="5">
    <source>
        <dbReference type="EMBL" id="STY43423.1"/>
    </source>
</evidence>
<organism evidence="5 6">
    <name type="scientific">Listeria grayi</name>
    <name type="common">Listeria murrayi</name>
    <dbReference type="NCBI Taxonomy" id="1641"/>
    <lineage>
        <taxon>Bacteria</taxon>
        <taxon>Bacillati</taxon>
        <taxon>Bacillota</taxon>
        <taxon>Bacilli</taxon>
        <taxon>Bacillales</taxon>
        <taxon>Listeriaceae</taxon>
        <taxon>Listeria</taxon>
    </lineage>
</organism>
<dbReference type="GO" id="GO:0005576">
    <property type="term" value="C:extracellular region"/>
    <property type="evidence" value="ECO:0007669"/>
    <property type="project" value="UniProtKB-SubCell"/>
</dbReference>